<dbReference type="Proteomes" id="UP000595841">
    <property type="component" value="Plasmid unnamed1"/>
</dbReference>
<organism evidence="2 3">
    <name type="scientific">Paenibacillus sonchi</name>
    <dbReference type="NCBI Taxonomy" id="373687"/>
    <lineage>
        <taxon>Bacteria</taxon>
        <taxon>Bacillati</taxon>
        <taxon>Bacillota</taxon>
        <taxon>Bacilli</taxon>
        <taxon>Bacillales</taxon>
        <taxon>Paenibacillaceae</taxon>
        <taxon>Paenibacillus</taxon>
        <taxon>Paenibacillus sonchi group</taxon>
    </lineage>
</organism>
<keyword evidence="3" id="KW-1185">Reference proteome</keyword>
<evidence type="ECO:0000259" key="1">
    <source>
        <dbReference type="Pfam" id="PF20038"/>
    </source>
</evidence>
<dbReference type="InterPro" id="IPR045403">
    <property type="entry name" value="HTH_59_Firmicutes_type"/>
</dbReference>
<reference evidence="2 3" key="1">
    <citation type="submission" date="2021-01" db="EMBL/GenBank/DDBJ databases">
        <title>Whole genome sequence of Paenibacillus sonchi LMG 24727 for comparative genomics.</title>
        <authorList>
            <person name="Lee G."/>
            <person name="Kim M.-J."/>
            <person name="Lim K."/>
            <person name="Shin J.-H."/>
        </authorList>
    </citation>
    <scope>NUCLEOTIDE SEQUENCE [LARGE SCALE GENOMIC DNA]</scope>
    <source>
        <strain evidence="2 3">LMG 24727</strain>
        <plasmid evidence="2 3">unnamed1</plasmid>
    </source>
</reference>
<dbReference type="EMBL" id="CP068596">
    <property type="protein sequence ID" value="QQZ64490.1"/>
    <property type="molecule type" value="Genomic_DNA"/>
</dbReference>
<proteinExistence type="predicted"/>
<protein>
    <submittedName>
        <fullName evidence="2">Type I-C CRISPR-associated protein Cas8c/Csd1</fullName>
    </submittedName>
</protein>
<accession>A0A974PIU6</accession>
<dbReference type="Pfam" id="PF20038">
    <property type="entry name" value="HTH_59"/>
    <property type="match status" value="1"/>
</dbReference>
<dbReference type="KEGG" id="pson:JI735_34180"/>
<dbReference type="RefSeq" id="WP_039835574.1">
    <property type="nucleotide sequence ID" value="NZ_CP068596.1"/>
</dbReference>
<geneLocation type="plasmid" evidence="2 3">
    <name>unnamed1</name>
</geneLocation>
<feature type="domain" description="Helix-turn-helix" evidence="1">
    <location>
        <begin position="104"/>
        <end position="146"/>
    </location>
</feature>
<gene>
    <name evidence="2" type="ORF">JI735_34180</name>
</gene>
<dbReference type="AlphaFoldDB" id="A0A974PIU6"/>
<sequence length="153" mass="17074">MSDNRSIAFGRLIAIANVLGDRVLDKGVPSISSQYLDKIARQPEKTIEAIHRKLLDYTHKFGPEEMVLLDMFGEIMSSLNLEEFTNDPLGSGYLHSFYTQQNALNDVMGVEEAAELWGLSPGRIKNICAEGKLQARKIGKTWVIAKNQPNPKV</sequence>
<name>A0A974PIU6_9BACL</name>
<evidence type="ECO:0000313" key="2">
    <source>
        <dbReference type="EMBL" id="QQZ64490.1"/>
    </source>
</evidence>
<keyword evidence="2" id="KW-0614">Plasmid</keyword>
<evidence type="ECO:0000313" key="3">
    <source>
        <dbReference type="Proteomes" id="UP000595841"/>
    </source>
</evidence>